<dbReference type="Proteomes" id="UP000191116">
    <property type="component" value="Unassembled WGS sequence"/>
</dbReference>
<dbReference type="PANTHER" id="PTHR34319">
    <property type="entry name" value="MAJOR EXPORTED PROTEIN"/>
    <property type="match status" value="1"/>
</dbReference>
<sequence length="371" mass="41293">MSKDCGCPACNPVNQRNFEYVAPRKLTLKERIHKQRMENLAASDRAFEYVKANETRYAEHRASIMSERKMAKAGLLDALENGVLDTAHYVGGITKSIGDKITSDTEAFVASVIDNPSIIQNTVDNIASTLIDGITYFPDVVIDEVAPTLSYGAKSRTNQRIDNALTGVSDEVDELGNDFVKHNKAIKNGDFETAGKIIGKYASSMMLPTKKIKAISELSNESRLFKGVYKGNSIILKDVDIVDLHYKKRERSEYNELRKGFNNNIRKDFLKDLSLDDKVISQLKQHGVGDSDILKLSDGKVPRGYQVHHKVPLDDGGTNDKNNLVLIRSSPEHSVFTTYQKQQTSTLKVGGDGEIIEWPIPNGNVYPKEVN</sequence>
<dbReference type="PANTHER" id="PTHR34319:SF7">
    <property type="entry name" value="HNH ENDONUCLEASE DOMAIN-CONTAINING PROTEIN"/>
    <property type="match status" value="1"/>
</dbReference>
<dbReference type="InterPro" id="IPR044925">
    <property type="entry name" value="His-Me_finger_sf"/>
</dbReference>
<reference evidence="1 2" key="1">
    <citation type="submission" date="2017-02" db="EMBL/GenBank/DDBJ databases">
        <authorList>
            <person name="Peterson S.W."/>
        </authorList>
    </citation>
    <scope>NUCLEOTIDE SEQUENCE [LARGE SCALE GENOMIC DNA]</scope>
    <source>
        <strain evidence="1 2">CECT 9189</strain>
    </source>
</reference>
<dbReference type="CDD" id="cd00085">
    <property type="entry name" value="HNHc"/>
    <property type="match status" value="1"/>
</dbReference>
<evidence type="ECO:0000313" key="2">
    <source>
        <dbReference type="Proteomes" id="UP000191116"/>
    </source>
</evidence>
<dbReference type="InterPro" id="IPR003615">
    <property type="entry name" value="HNH_nuc"/>
</dbReference>
<dbReference type="SUPFAM" id="SSF54060">
    <property type="entry name" value="His-Me finger endonucleases"/>
    <property type="match status" value="1"/>
</dbReference>
<dbReference type="RefSeq" id="WP_080175994.1">
    <property type="nucleotide sequence ID" value="NZ_AP024856.1"/>
</dbReference>
<dbReference type="InterPro" id="IPR052947">
    <property type="entry name" value="T6SS_Hcp1_domain"/>
</dbReference>
<evidence type="ECO:0008006" key="3">
    <source>
        <dbReference type="Google" id="ProtNLM"/>
    </source>
</evidence>
<protein>
    <recommendedName>
        <fullName evidence="3">HNH endonuclease</fullName>
    </recommendedName>
</protein>
<dbReference type="AlphaFoldDB" id="A0A1T4UHQ7"/>
<proteinExistence type="predicted"/>
<dbReference type="OrthoDB" id="6004892at2"/>
<dbReference type="EMBL" id="FUWP01000024">
    <property type="protein sequence ID" value="SKA52332.1"/>
    <property type="molecule type" value="Genomic_DNA"/>
</dbReference>
<gene>
    <name evidence="1" type="ORF">CZ814_03276</name>
</gene>
<organism evidence="1 2">
    <name type="scientific">Photobacterium toruni</name>
    <dbReference type="NCBI Taxonomy" id="1935446"/>
    <lineage>
        <taxon>Bacteria</taxon>
        <taxon>Pseudomonadati</taxon>
        <taxon>Pseudomonadota</taxon>
        <taxon>Gammaproteobacteria</taxon>
        <taxon>Vibrionales</taxon>
        <taxon>Vibrionaceae</taxon>
        <taxon>Photobacterium</taxon>
    </lineage>
</organism>
<evidence type="ECO:0000313" key="1">
    <source>
        <dbReference type="EMBL" id="SKA52332.1"/>
    </source>
</evidence>
<accession>A0A1T4UHQ7</accession>
<name>A0A1T4UHQ7_9GAMM</name>